<dbReference type="PANTHER" id="PTHR14208:SF7">
    <property type="entry name" value="EIF5-MIMIC PROTEIN 1"/>
    <property type="match status" value="1"/>
</dbReference>
<evidence type="ECO:0000256" key="11">
    <source>
        <dbReference type="SAM" id="Phobius"/>
    </source>
</evidence>
<dbReference type="GO" id="GO:0006446">
    <property type="term" value="P:regulation of translational initiation"/>
    <property type="evidence" value="ECO:0007669"/>
    <property type="project" value="UniProtKB-ARBA"/>
</dbReference>
<feature type="domain" description="W2" evidence="12">
    <location>
        <begin position="249"/>
        <end position="416"/>
    </location>
</feature>
<comment type="function">
    <text evidence="7">Translation initiation regulator which may repress repeat-associated non-AUG (RAN) initiated translation probably by acting as a competitive inhibitor of eukaryotic translation initiation factor 5 (EIF5) function. Enhances histone H4 gene transcription but does not seem to bind DNA directly.</text>
</comment>
<sequence>MNKHQKPVLTGQRFKTRKRDEKEKFEPTVFRDTIIQGLNEAGNDLEAVAKFLDTTGSRLDYRRYAETLFDILIAGSMLAPGGSRIDDGDKTKQTNHCVFAAEEDHETMRNYAQVFRKLIRRYKYLEKAFEDEIKKLLLFLKAFSESEQTKLAVLTGILLASGTLTSVILTSLFTENIVKEGIAFIYLLLGRLYMYVYFYSYSATYIYGTLKKNSKLIEHLFPANKQNVEHFAKYFNDAGLKELSDFLRVQQTLGTRKELQKELQERLSQECPIKEVVLYMKEEMKRNELPEMAVIGLLWSCIMNAVEWNKKEELVAEQALKHLKHYAPLLAVFSTQGQSELILLQKIQEYCYDNIHFMKAFQKIVVLFYKADVLSEEAILKWYKEAHVAKGKSVFLDQMKKFVEWLQNAEEESESEGEDN</sequence>
<dbReference type="SUPFAM" id="SSF48371">
    <property type="entry name" value="ARM repeat"/>
    <property type="match status" value="1"/>
</dbReference>
<reference evidence="13" key="1">
    <citation type="journal article" date="2010" name="Science">
        <title>The genome of the Western clawed frog Xenopus tropicalis.</title>
        <authorList>
            <person name="Hellsten U."/>
            <person name="Harland R.M."/>
            <person name="Gilchrist M.J."/>
            <person name="Hendrix D."/>
            <person name="Jurka J."/>
            <person name="Kapitonov V."/>
            <person name="Ovcharenko I."/>
            <person name="Putnam N.H."/>
            <person name="Shu S."/>
            <person name="Taher L."/>
            <person name="Blitz I.L."/>
            <person name="Blumberg B."/>
            <person name="Dichmann D.S."/>
            <person name="Dubchak I."/>
            <person name="Amaya E."/>
            <person name="Detter J.C."/>
            <person name="Fletcher R."/>
            <person name="Gerhard D.S."/>
            <person name="Goodstein D."/>
            <person name="Graves T."/>
            <person name="Grigoriev I.V."/>
            <person name="Grimwood J."/>
            <person name="Kawashima T."/>
            <person name="Lindquist E."/>
            <person name="Lucas S.M."/>
            <person name="Mead P.E."/>
            <person name="Mitros T."/>
            <person name="Ogino H."/>
            <person name="Ohta Y."/>
            <person name="Poliakov A.V."/>
            <person name="Pollet N."/>
            <person name="Robert J."/>
            <person name="Salamov A."/>
            <person name="Sater A.K."/>
            <person name="Schmutz J."/>
            <person name="Terry A."/>
            <person name="Vize P.D."/>
            <person name="Warren W.C."/>
            <person name="Wells D."/>
            <person name="Wills A."/>
            <person name="Wilson R.K."/>
            <person name="Zimmerman L.B."/>
            <person name="Zorn A.M."/>
            <person name="Grainger R."/>
            <person name="Grammer T."/>
            <person name="Khokha M.K."/>
            <person name="Richardson P.M."/>
            <person name="Rokhsar D.S."/>
        </authorList>
    </citation>
    <scope>NUCLEOTIDE SEQUENCE [LARGE SCALE GENOMIC DNA]</scope>
    <source>
        <strain evidence="13">Nigerian</strain>
    </source>
</reference>
<evidence type="ECO:0000256" key="9">
    <source>
        <dbReference type="ARBA" id="ARBA00077486"/>
    </source>
</evidence>
<dbReference type="Gene3D" id="1.25.40.180">
    <property type="match status" value="1"/>
</dbReference>
<feature type="transmembrane region" description="Helical" evidence="11">
    <location>
        <begin position="185"/>
        <end position="207"/>
    </location>
</feature>
<dbReference type="CDD" id="cd11560">
    <property type="entry name" value="W2_eIF5C_like"/>
    <property type="match status" value="1"/>
</dbReference>
<comment type="similarity">
    <text evidence="2">Belongs to the BZW family.</text>
</comment>
<keyword evidence="4" id="KW-0810">Translation regulation</keyword>
<dbReference type="Xenbase" id="XB-GENE-983135">
    <property type="gene designation" value="bzw2"/>
</dbReference>
<dbReference type="PROSITE" id="PS51363">
    <property type="entry name" value="W2"/>
    <property type="match status" value="1"/>
</dbReference>
<evidence type="ECO:0000256" key="6">
    <source>
        <dbReference type="ARBA" id="ARBA00042302"/>
    </source>
</evidence>
<dbReference type="GeneTree" id="ENSGT00390000012561"/>
<organism evidence="13">
    <name type="scientific">Xenopus tropicalis</name>
    <name type="common">Western clawed frog</name>
    <name type="synonym">Silurana tropicalis</name>
    <dbReference type="NCBI Taxonomy" id="8364"/>
    <lineage>
        <taxon>Eukaryota</taxon>
        <taxon>Metazoa</taxon>
        <taxon>Chordata</taxon>
        <taxon>Craniata</taxon>
        <taxon>Vertebrata</taxon>
        <taxon>Euteleostomi</taxon>
        <taxon>Amphibia</taxon>
        <taxon>Batrachia</taxon>
        <taxon>Anura</taxon>
        <taxon>Pipoidea</taxon>
        <taxon>Pipidae</taxon>
        <taxon>Xenopodinae</taxon>
        <taxon>Xenopus</taxon>
        <taxon>Silurana</taxon>
    </lineage>
</organism>
<dbReference type="Pfam" id="PF25504">
    <property type="entry name" value="HEAT_5MP1_2"/>
    <property type="match status" value="1"/>
</dbReference>
<keyword evidence="3" id="KW-0963">Cytoplasm</keyword>
<dbReference type="FunCoup" id="A0A6I8RUZ4">
    <property type="interactions" value="1770"/>
</dbReference>
<dbReference type="FunFam" id="1.25.40.180:FF:000006">
    <property type="entry name" value="Basic leucine zipper and W2 domain-containing protein 1"/>
    <property type="match status" value="1"/>
</dbReference>
<keyword evidence="11" id="KW-1133">Transmembrane helix</keyword>
<dbReference type="InterPro" id="IPR043510">
    <property type="entry name" value="W2_5MP1/2"/>
</dbReference>
<dbReference type="Bgee" id="ENSXETG00000022795">
    <property type="expression patterns" value="Expressed in heart and 13 other cell types or tissues"/>
</dbReference>
<dbReference type="AlphaFoldDB" id="A0A6I8RUZ4"/>
<keyword evidence="11" id="KW-0472">Membrane</keyword>
<reference evidence="13" key="2">
    <citation type="submission" date="2020-05" db="UniProtKB">
        <authorList>
            <consortium name="Ensembl"/>
        </authorList>
    </citation>
    <scope>IDENTIFICATION</scope>
</reference>
<evidence type="ECO:0000256" key="5">
    <source>
        <dbReference type="ARBA" id="ARBA00039665"/>
    </source>
</evidence>
<feature type="region of interest" description="Disordered" evidence="10">
    <location>
        <begin position="1"/>
        <end position="23"/>
    </location>
</feature>
<evidence type="ECO:0000259" key="12">
    <source>
        <dbReference type="PROSITE" id="PS51363"/>
    </source>
</evidence>
<dbReference type="Ensembl" id="ENSXETT00000085674">
    <property type="protein sequence ID" value="ENSXETP00000084370"/>
    <property type="gene ID" value="ENSXETG00000022795"/>
</dbReference>
<feature type="transmembrane region" description="Helical" evidence="11">
    <location>
        <begin position="151"/>
        <end position="173"/>
    </location>
</feature>
<proteinExistence type="inferred from homology"/>
<dbReference type="InterPro" id="IPR057397">
    <property type="entry name" value="HEAT_5MP1_2"/>
</dbReference>
<dbReference type="PANTHER" id="PTHR14208">
    <property type="entry name" value="BASIC LEUCINE ZIPPER AND W2 DOMAIN-CONTAINING PROTEIN"/>
    <property type="match status" value="1"/>
</dbReference>
<dbReference type="InterPro" id="IPR051245">
    <property type="entry name" value="eIF5-mimic_regulator"/>
</dbReference>
<dbReference type="Pfam" id="PF02020">
    <property type="entry name" value="W2"/>
    <property type="match status" value="1"/>
</dbReference>
<evidence type="ECO:0000313" key="13">
    <source>
        <dbReference type="Ensembl" id="ENSXETP00000084370"/>
    </source>
</evidence>
<evidence type="ECO:0000256" key="10">
    <source>
        <dbReference type="SAM" id="MobiDB-lite"/>
    </source>
</evidence>
<dbReference type="GO" id="GO:0005737">
    <property type="term" value="C:cytoplasm"/>
    <property type="evidence" value="ECO:0007669"/>
    <property type="project" value="UniProtKB-SubCell"/>
</dbReference>
<accession>A0A6I8RUZ4</accession>
<evidence type="ECO:0000256" key="8">
    <source>
        <dbReference type="ARBA" id="ARBA00072038"/>
    </source>
</evidence>
<evidence type="ECO:0000256" key="3">
    <source>
        <dbReference type="ARBA" id="ARBA00022490"/>
    </source>
</evidence>
<evidence type="ECO:0000256" key="1">
    <source>
        <dbReference type="ARBA" id="ARBA00004496"/>
    </source>
</evidence>
<dbReference type="InParanoid" id="A0A6I8RUZ4"/>
<keyword evidence="11" id="KW-0812">Transmembrane</keyword>
<comment type="subcellular location">
    <subcellularLocation>
        <location evidence="1">Cytoplasm</location>
    </subcellularLocation>
</comment>
<dbReference type="SMART" id="SM00515">
    <property type="entry name" value="eIF5C"/>
    <property type="match status" value="1"/>
</dbReference>
<protein>
    <recommendedName>
        <fullName evidence="5">eIF5-mimic protein 1</fullName>
    </recommendedName>
    <alternativeName>
        <fullName evidence="9">Basic leucine zipper and W2 domain-containing protein 1</fullName>
    </alternativeName>
    <alternativeName>
        <fullName evidence="6">Basic leucine zipper and W2 domain-containing protein 2</fullName>
    </alternativeName>
    <alternativeName>
        <fullName evidence="8">eIF5-mimic protein 2</fullName>
    </alternativeName>
</protein>
<name>A0A6I8RUZ4_XENTR</name>
<dbReference type="InterPro" id="IPR003307">
    <property type="entry name" value="W2_domain"/>
</dbReference>
<evidence type="ECO:0000256" key="4">
    <source>
        <dbReference type="ARBA" id="ARBA00022845"/>
    </source>
</evidence>
<gene>
    <name evidence="13" type="primary">bzw2</name>
</gene>
<evidence type="ECO:0000256" key="2">
    <source>
        <dbReference type="ARBA" id="ARBA00008151"/>
    </source>
</evidence>
<evidence type="ECO:0000256" key="7">
    <source>
        <dbReference type="ARBA" id="ARBA00056990"/>
    </source>
</evidence>
<dbReference type="InterPro" id="IPR016024">
    <property type="entry name" value="ARM-type_fold"/>
</dbReference>